<dbReference type="AlphaFoldDB" id="A0A974NG90"/>
<dbReference type="KEGG" id="eaz:JHT90_01785"/>
<gene>
    <name evidence="1" type="primary">tssF</name>
    <name evidence="1" type="ORF">JHT90_01785</name>
</gene>
<dbReference type="Proteomes" id="UP000595278">
    <property type="component" value="Chromosome"/>
</dbReference>
<dbReference type="NCBIfam" id="TIGR03359">
    <property type="entry name" value="VI_chp_6"/>
    <property type="match status" value="1"/>
</dbReference>
<dbReference type="PANTHER" id="PTHR35370:SF4">
    <property type="entry name" value="TYPE VI SECRETION SYSTEM BASEPLATE SUBUNIT TSSF"/>
    <property type="match status" value="1"/>
</dbReference>
<dbReference type="EMBL" id="CP067393">
    <property type="protein sequence ID" value="QQP86009.1"/>
    <property type="molecule type" value="Genomic_DNA"/>
</dbReference>
<dbReference type="RefSeq" id="WP_201093370.1">
    <property type="nucleotide sequence ID" value="NZ_CP067393.1"/>
</dbReference>
<dbReference type="InterPro" id="IPR010272">
    <property type="entry name" value="T6SS_TssF"/>
</dbReference>
<dbReference type="PIRSF" id="PIRSF028304">
    <property type="entry name" value="UCP028304"/>
    <property type="match status" value="1"/>
</dbReference>
<proteinExistence type="predicted"/>
<sequence>MSFNYYYLQELTALRRMGKQFAQRNPALAPFIGDGSRDPDVERLLESFAFLTGRLRQRLDDELPELAHSLMNLLWPNYMRSLPAFSIIEFDAVQETEDCITLPRQSMVNSVPVDGTVCQFQTCFETKIYALQLDSVDYAIKNGGAIFSLKLLLNGEGDLIGAPLDSLRLHLSGERYISQMLYLCLLRHLEDIQLIPLNEKGEPFTDSNGNILGAKTIGPENIKAVGYAENEALLPYPANTFRGYRYIQEYFAFQDKFLFVDLEKLNVLKTLPEDILERAKGIMVRFNIRKANMQRIQPTTENIRLYCTPVVNLFSHSAMPINFTGTDNEYHILPSINTPGHYEVFSVDKVVGWSNTRNEYKDYVPFESFEHDASFDVDEVKPYYFIRKEKSITHDGLDTYLRFASKDSTIFSGDTLSIDLSCTNQNLPKQLRVGDICVATESIPDNLVFRNIVPPTTSYAPPIETGFLWRIISNMSLNYLSLADVEPLKVVLETYDFPRYYDQQRERVSRRLLAGLKDIKYKPVDRLHKGLPLRGIRTEITIDPEGYIGDGDLFLFASMLNEFFVLYVSLNSFHELVVHSTHNQTYKWPLRIGQQALL</sequence>
<evidence type="ECO:0000313" key="1">
    <source>
        <dbReference type="EMBL" id="QQP86009.1"/>
    </source>
</evidence>
<dbReference type="PANTHER" id="PTHR35370">
    <property type="entry name" value="CYTOPLASMIC PROTEIN-RELATED-RELATED"/>
    <property type="match status" value="1"/>
</dbReference>
<protein>
    <submittedName>
        <fullName evidence="1">Type VI secretion system baseplate subunit TssF</fullName>
    </submittedName>
</protein>
<reference evidence="1 2" key="1">
    <citation type="submission" date="2021-01" db="EMBL/GenBank/DDBJ databases">
        <title>Entomomonas sp. F2A isolated from a house cricket (Acheta domesticus).</title>
        <authorList>
            <person name="Spergser J."/>
            <person name="Busse H.-J."/>
        </authorList>
    </citation>
    <scope>NUCLEOTIDE SEQUENCE [LARGE SCALE GENOMIC DNA]</scope>
    <source>
        <strain evidence="1 2">F2A</strain>
    </source>
</reference>
<evidence type="ECO:0000313" key="2">
    <source>
        <dbReference type="Proteomes" id="UP000595278"/>
    </source>
</evidence>
<name>A0A974NG90_9GAMM</name>
<keyword evidence="2" id="KW-1185">Reference proteome</keyword>
<accession>A0A974NG90</accession>
<organism evidence="1 2">
    <name type="scientific">Entomomonas asaccharolytica</name>
    <dbReference type="NCBI Taxonomy" id="2785331"/>
    <lineage>
        <taxon>Bacteria</taxon>
        <taxon>Pseudomonadati</taxon>
        <taxon>Pseudomonadota</taxon>
        <taxon>Gammaproteobacteria</taxon>
        <taxon>Pseudomonadales</taxon>
        <taxon>Pseudomonadaceae</taxon>
        <taxon>Entomomonas</taxon>
    </lineage>
</organism>
<dbReference type="Pfam" id="PF05947">
    <property type="entry name" value="T6SS_TssF"/>
    <property type="match status" value="1"/>
</dbReference>